<feature type="domain" description="EndoU" evidence="14">
    <location>
        <begin position="476"/>
        <end position="768"/>
    </location>
</feature>
<dbReference type="GO" id="GO:0016787">
    <property type="term" value="F:hydrolase activity"/>
    <property type="evidence" value="ECO:0007669"/>
    <property type="project" value="UniProtKB-KW"/>
</dbReference>
<dbReference type="GO" id="GO:0003723">
    <property type="term" value="F:RNA binding"/>
    <property type="evidence" value="ECO:0007669"/>
    <property type="project" value="UniProtKB-UniRule"/>
</dbReference>
<comment type="similarity">
    <text evidence="2 11">Belongs to the ENDOU family.</text>
</comment>
<reference evidence="15 16" key="1">
    <citation type="submission" date="2020-02" db="EMBL/GenBank/DDBJ databases">
        <authorList>
            <person name="Ferguson B K."/>
        </authorList>
    </citation>
    <scope>NUCLEOTIDE SEQUENCE [LARGE SCALE GENOMIC DNA]</scope>
</reference>
<accession>A0A6H5I5W8</accession>
<keyword evidence="6 11" id="KW-0255">Endonuclease</keyword>
<evidence type="ECO:0000256" key="2">
    <source>
        <dbReference type="ARBA" id="ARBA00010168"/>
    </source>
</evidence>
<dbReference type="EMBL" id="CADCXV010000661">
    <property type="protein sequence ID" value="CAB0031966.1"/>
    <property type="molecule type" value="Genomic_DNA"/>
</dbReference>
<feature type="compositionally biased region" description="Low complexity" evidence="12">
    <location>
        <begin position="364"/>
        <end position="386"/>
    </location>
</feature>
<evidence type="ECO:0000313" key="16">
    <source>
        <dbReference type="Proteomes" id="UP000479190"/>
    </source>
</evidence>
<evidence type="ECO:0000256" key="9">
    <source>
        <dbReference type="ARBA" id="ARBA00023211"/>
    </source>
</evidence>
<evidence type="ECO:0000256" key="3">
    <source>
        <dbReference type="ARBA" id="ARBA00011245"/>
    </source>
</evidence>
<dbReference type="SUPFAM" id="SSF142877">
    <property type="entry name" value="EndoU-like"/>
    <property type="match status" value="1"/>
</dbReference>
<keyword evidence="9 11" id="KW-0464">Manganese</keyword>
<evidence type="ECO:0000256" key="12">
    <source>
        <dbReference type="SAM" id="MobiDB-lite"/>
    </source>
</evidence>
<keyword evidence="8 11" id="KW-0694">RNA-binding</keyword>
<organism evidence="15 16">
    <name type="scientific">Trichogramma brassicae</name>
    <dbReference type="NCBI Taxonomy" id="86971"/>
    <lineage>
        <taxon>Eukaryota</taxon>
        <taxon>Metazoa</taxon>
        <taxon>Ecdysozoa</taxon>
        <taxon>Arthropoda</taxon>
        <taxon>Hexapoda</taxon>
        <taxon>Insecta</taxon>
        <taxon>Pterygota</taxon>
        <taxon>Neoptera</taxon>
        <taxon>Endopterygota</taxon>
        <taxon>Hymenoptera</taxon>
        <taxon>Apocrita</taxon>
        <taxon>Proctotrupomorpha</taxon>
        <taxon>Chalcidoidea</taxon>
        <taxon>Trichogrammatidae</taxon>
        <taxon>Trichogramma</taxon>
    </lineage>
</organism>
<evidence type="ECO:0000256" key="6">
    <source>
        <dbReference type="ARBA" id="ARBA00022759"/>
    </source>
</evidence>
<dbReference type="GO" id="GO:0046872">
    <property type="term" value="F:metal ion binding"/>
    <property type="evidence" value="ECO:0007669"/>
    <property type="project" value="UniProtKB-UniRule"/>
</dbReference>
<evidence type="ECO:0000256" key="5">
    <source>
        <dbReference type="ARBA" id="ARBA00022723"/>
    </source>
</evidence>
<evidence type="ECO:0000313" key="15">
    <source>
        <dbReference type="EMBL" id="CAB0031966.1"/>
    </source>
</evidence>
<evidence type="ECO:0000256" key="7">
    <source>
        <dbReference type="ARBA" id="ARBA00022801"/>
    </source>
</evidence>
<dbReference type="GO" id="GO:0004521">
    <property type="term" value="F:RNA endonuclease activity"/>
    <property type="evidence" value="ECO:0007669"/>
    <property type="project" value="UniProtKB-UniRule"/>
</dbReference>
<keyword evidence="7 11" id="KW-0378">Hydrolase</keyword>
<dbReference type="Pfam" id="PF09412">
    <property type="entry name" value="XendoU"/>
    <property type="match status" value="2"/>
</dbReference>
<keyword evidence="5 11" id="KW-0479">Metal-binding</keyword>
<proteinExistence type="inferred from homology"/>
<feature type="compositionally biased region" description="Low complexity" evidence="12">
    <location>
        <begin position="237"/>
        <end position="261"/>
    </location>
</feature>
<dbReference type="Proteomes" id="UP000479190">
    <property type="component" value="Unassembled WGS sequence"/>
</dbReference>
<evidence type="ECO:0000256" key="1">
    <source>
        <dbReference type="ARBA" id="ARBA00001936"/>
    </source>
</evidence>
<evidence type="ECO:0000256" key="13">
    <source>
        <dbReference type="SAM" id="Phobius"/>
    </source>
</evidence>
<evidence type="ECO:0000259" key="14">
    <source>
        <dbReference type="PROSITE" id="PS51959"/>
    </source>
</evidence>
<dbReference type="InterPro" id="IPR037227">
    <property type="entry name" value="EndoU-like"/>
</dbReference>
<protein>
    <recommendedName>
        <fullName evidence="14">EndoU domain-containing protein</fullName>
    </recommendedName>
</protein>
<sequence length="768" mass="82509">MKCFKSFFKHTWQPQQMENSPRRGHCSYNETELGEIKLQQHALEVPAANRSLACHNGACKGSSAAAIKIRPEQSLDSPWHYSKTLFLLATIVAFVLWIFVYVLLNQYELLGTALELTTIRGDLGEDDKRSIPTAGPSSAASDQHQVTLKISVDQSIQSIENKSTQTEFIMRPYESYEQLICSDGGGCDARGCEVRCSAIDRQFTRLEIRANVDAGWKFWKKKKDNESSSEDPNVISSTTTTTTLKPSAATTTTLKPAAATTKRPNVKAGVAGAADPGLAVGVGSSGDNIRNQPRKPNPGTDVGLDIGLPKAQKPGVGPAGGQGYRDWAADLTGAGNNGPAPKLPSKGPALAPTGTSQGNKPALAPATSSSTVKPTSPSPSIKVTTTLPSSVSTQKPLPATTASPAKGPQPTASWANIAAGGIGKSTPTPLTKPTARPGTGAAVVAGGAAIAAGGAVAAASGPFSSNPTFSKGKTVTDEDLEKLSEALFIKDTNNANKYIKLNLQKSTSGSNPKDEAPLPLLEVKPEALQIPTIQKVLAIYDNYKLDVREHEHINPAQRQEESLLIDTFLSTNVMSYAMRFLADKNFILKDYYAYKDTLRTMWFNLYSRGEGKIGSTGFEHVFLSELKLGSEVLGLHNWIYFNAEEVKKRLDYLGYIKKVDLGDVSVHETTPKVFSSKLATSITIGICLSLQKAAIAKVHLKFNGVDKPVTNIFIGTSPELEMALYTVCFLTRPDTKCPVSLGGTKFNIITHKFKYRGRDLIGSAYPEI</sequence>
<dbReference type="CDD" id="cd21159">
    <property type="entry name" value="XendoU"/>
    <property type="match status" value="1"/>
</dbReference>
<evidence type="ECO:0000256" key="11">
    <source>
        <dbReference type="RuleBase" id="RU367085"/>
    </source>
</evidence>
<evidence type="ECO:0000256" key="8">
    <source>
        <dbReference type="ARBA" id="ARBA00022884"/>
    </source>
</evidence>
<gene>
    <name evidence="15" type="ORF">TBRA_LOCUS3920</name>
</gene>
<evidence type="ECO:0000256" key="4">
    <source>
        <dbReference type="ARBA" id="ARBA00022722"/>
    </source>
</evidence>
<dbReference type="GO" id="GO:0016829">
    <property type="term" value="F:lyase activity"/>
    <property type="evidence" value="ECO:0007669"/>
    <property type="project" value="UniProtKB-KW"/>
</dbReference>
<dbReference type="PANTHER" id="PTHR12439:SF42">
    <property type="entry name" value="ENDORIBONUCLEASE-RELATED"/>
    <property type="match status" value="1"/>
</dbReference>
<dbReference type="PROSITE" id="PS51959">
    <property type="entry name" value="ENDOU"/>
    <property type="match status" value="1"/>
</dbReference>
<keyword evidence="13" id="KW-1133">Transmembrane helix</keyword>
<feature type="region of interest" description="Disordered" evidence="12">
    <location>
        <begin position="221"/>
        <end position="437"/>
    </location>
</feature>
<keyword evidence="13" id="KW-0812">Transmembrane</keyword>
<dbReference type="AlphaFoldDB" id="A0A6H5I5W8"/>
<evidence type="ECO:0000256" key="10">
    <source>
        <dbReference type="ARBA" id="ARBA00023239"/>
    </source>
</evidence>
<keyword evidence="4 11" id="KW-0540">Nuclease</keyword>
<feature type="transmembrane region" description="Helical" evidence="13">
    <location>
        <begin position="85"/>
        <end position="104"/>
    </location>
</feature>
<dbReference type="InterPro" id="IPR018998">
    <property type="entry name" value="EndoU_C"/>
</dbReference>
<keyword evidence="10" id="KW-0456">Lyase</keyword>
<comment type="subunit">
    <text evidence="3 11">Monomer.</text>
</comment>
<feature type="compositionally biased region" description="Polar residues" evidence="12">
    <location>
        <begin position="387"/>
        <end position="403"/>
    </location>
</feature>
<dbReference type="OrthoDB" id="430326at2759"/>
<dbReference type="PANTHER" id="PTHR12439">
    <property type="entry name" value="PLACENTAL PROTEIN 11-RELATED"/>
    <property type="match status" value="1"/>
</dbReference>
<name>A0A6H5I5W8_9HYME</name>
<dbReference type="InterPro" id="IPR039787">
    <property type="entry name" value="ENDOU"/>
</dbReference>
<comment type="cofactor">
    <cofactor evidence="1 11">
        <name>Mn(2+)</name>
        <dbReference type="ChEBI" id="CHEBI:29035"/>
    </cofactor>
</comment>
<keyword evidence="16" id="KW-1185">Reference proteome</keyword>
<keyword evidence="13" id="KW-0472">Membrane</keyword>